<dbReference type="EMBL" id="CAMAPF010000964">
    <property type="protein sequence ID" value="CAH9131157.1"/>
    <property type="molecule type" value="Genomic_DNA"/>
</dbReference>
<keyword evidence="2" id="KW-0547">Nucleotide-binding</keyword>
<keyword evidence="2" id="KW-0378">Hydrolase</keyword>
<keyword evidence="5" id="KW-1185">Reference proteome</keyword>
<dbReference type="AlphaFoldDB" id="A0AAV0F6S6"/>
<dbReference type="InterPro" id="IPR010285">
    <property type="entry name" value="DNA_helicase_pif1-like_DEAD"/>
</dbReference>
<keyword evidence="2" id="KW-0067">ATP-binding</keyword>
<feature type="domain" description="DNA helicase Pif1-like DEAD-box helicase" evidence="3">
    <location>
        <begin position="63"/>
        <end position="140"/>
    </location>
</feature>
<accession>A0AAV0F6S6</accession>
<dbReference type="PANTHER" id="PTHR10492:SF93">
    <property type="entry name" value="ATP-DEPENDENT DNA HELICASE"/>
    <property type="match status" value="1"/>
</dbReference>
<dbReference type="InterPro" id="IPR027417">
    <property type="entry name" value="P-loop_NTPase"/>
</dbReference>
<comment type="catalytic activity">
    <reaction evidence="2">
        <text>ATP + H2O = ADP + phosphate + H(+)</text>
        <dbReference type="Rhea" id="RHEA:13065"/>
        <dbReference type="ChEBI" id="CHEBI:15377"/>
        <dbReference type="ChEBI" id="CHEBI:15378"/>
        <dbReference type="ChEBI" id="CHEBI:30616"/>
        <dbReference type="ChEBI" id="CHEBI:43474"/>
        <dbReference type="ChEBI" id="CHEBI:456216"/>
        <dbReference type="EC" id="5.6.2.3"/>
    </reaction>
</comment>
<protein>
    <recommendedName>
        <fullName evidence="2">ATP-dependent DNA helicase</fullName>
        <ecNumber evidence="2">5.6.2.3</ecNumber>
    </recommendedName>
</protein>
<dbReference type="SUPFAM" id="SSF52540">
    <property type="entry name" value="P-loop containing nucleoside triphosphate hydrolases"/>
    <property type="match status" value="1"/>
</dbReference>
<comment type="caution">
    <text evidence="4">The sequence shown here is derived from an EMBL/GenBank/DDBJ whole genome shotgun (WGS) entry which is preliminary data.</text>
</comment>
<proteinExistence type="inferred from homology"/>
<dbReference type="GO" id="GO:0016787">
    <property type="term" value="F:hydrolase activity"/>
    <property type="evidence" value="ECO:0007669"/>
    <property type="project" value="UniProtKB-KW"/>
</dbReference>
<feature type="non-terminal residue" evidence="4">
    <location>
        <position position="140"/>
    </location>
</feature>
<dbReference type="Gene3D" id="3.40.50.300">
    <property type="entry name" value="P-loop containing nucleotide triphosphate hydrolases"/>
    <property type="match status" value="1"/>
</dbReference>
<comment type="cofactor">
    <cofactor evidence="2">
        <name>Mg(2+)</name>
        <dbReference type="ChEBI" id="CHEBI:18420"/>
    </cofactor>
</comment>
<keyword evidence="2" id="KW-0347">Helicase</keyword>
<dbReference type="GO" id="GO:0009536">
    <property type="term" value="C:plastid"/>
    <property type="evidence" value="ECO:0007669"/>
    <property type="project" value="UniProtKB-SubCell"/>
</dbReference>
<keyword evidence="2" id="KW-0227">DNA damage</keyword>
<evidence type="ECO:0000256" key="1">
    <source>
        <dbReference type="ARBA" id="ARBA00004474"/>
    </source>
</evidence>
<dbReference type="PANTHER" id="PTHR10492">
    <property type="match status" value="1"/>
</dbReference>
<reference evidence="4" key="1">
    <citation type="submission" date="2022-07" db="EMBL/GenBank/DDBJ databases">
        <authorList>
            <person name="Macas J."/>
            <person name="Novak P."/>
            <person name="Neumann P."/>
        </authorList>
    </citation>
    <scope>NUCLEOTIDE SEQUENCE</scope>
</reference>
<keyword evidence="2" id="KW-0233">DNA recombination</keyword>
<comment type="similarity">
    <text evidence="2">Belongs to the helicase family.</text>
</comment>
<dbReference type="Proteomes" id="UP001152523">
    <property type="component" value="Unassembled WGS sequence"/>
</dbReference>
<sequence>MKTYTLLEIDRILMKFGKSLAEIKTMPQPSFKDVELMDNKLIREEHNYDIRQLFLECEEKLSKLNNNQLAVYEKVIAAVENDTGETFFVYGHGGTGKTFLYGMISAKLRSNRKIVLNVASSGIAALLLPGGRTAHSRFEI</sequence>
<dbReference type="GO" id="GO:0043139">
    <property type="term" value="F:5'-3' DNA helicase activity"/>
    <property type="evidence" value="ECO:0007669"/>
    <property type="project" value="UniProtKB-EC"/>
</dbReference>
<keyword evidence="2" id="KW-0234">DNA repair</keyword>
<evidence type="ECO:0000256" key="2">
    <source>
        <dbReference type="RuleBase" id="RU363044"/>
    </source>
</evidence>
<dbReference type="Pfam" id="PF05970">
    <property type="entry name" value="PIF1"/>
    <property type="match status" value="1"/>
</dbReference>
<name>A0AAV0F6S6_9ASTE</name>
<evidence type="ECO:0000313" key="5">
    <source>
        <dbReference type="Proteomes" id="UP001152523"/>
    </source>
</evidence>
<dbReference type="GO" id="GO:0005524">
    <property type="term" value="F:ATP binding"/>
    <property type="evidence" value="ECO:0007669"/>
    <property type="project" value="UniProtKB-KW"/>
</dbReference>
<dbReference type="GO" id="GO:0006310">
    <property type="term" value="P:DNA recombination"/>
    <property type="evidence" value="ECO:0007669"/>
    <property type="project" value="UniProtKB-KW"/>
</dbReference>
<evidence type="ECO:0000313" key="4">
    <source>
        <dbReference type="EMBL" id="CAH9131157.1"/>
    </source>
</evidence>
<evidence type="ECO:0000259" key="3">
    <source>
        <dbReference type="Pfam" id="PF05970"/>
    </source>
</evidence>
<dbReference type="GO" id="GO:0006281">
    <property type="term" value="P:DNA repair"/>
    <property type="evidence" value="ECO:0007669"/>
    <property type="project" value="UniProtKB-KW"/>
</dbReference>
<organism evidence="4 5">
    <name type="scientific">Cuscuta epithymum</name>
    <dbReference type="NCBI Taxonomy" id="186058"/>
    <lineage>
        <taxon>Eukaryota</taxon>
        <taxon>Viridiplantae</taxon>
        <taxon>Streptophyta</taxon>
        <taxon>Embryophyta</taxon>
        <taxon>Tracheophyta</taxon>
        <taxon>Spermatophyta</taxon>
        <taxon>Magnoliopsida</taxon>
        <taxon>eudicotyledons</taxon>
        <taxon>Gunneridae</taxon>
        <taxon>Pentapetalae</taxon>
        <taxon>asterids</taxon>
        <taxon>lamiids</taxon>
        <taxon>Solanales</taxon>
        <taxon>Convolvulaceae</taxon>
        <taxon>Cuscuteae</taxon>
        <taxon>Cuscuta</taxon>
        <taxon>Cuscuta subgen. Cuscuta</taxon>
    </lineage>
</organism>
<gene>
    <name evidence="4" type="ORF">CEPIT_LOCUS31194</name>
</gene>
<dbReference type="GO" id="GO:0000723">
    <property type="term" value="P:telomere maintenance"/>
    <property type="evidence" value="ECO:0007669"/>
    <property type="project" value="InterPro"/>
</dbReference>
<comment type="subcellular location">
    <subcellularLocation>
        <location evidence="1">Plastid</location>
    </subcellularLocation>
</comment>
<dbReference type="EC" id="5.6.2.3" evidence="2"/>